<comment type="similarity">
    <text evidence="1">Belongs to the Gfo/Idh/MocA family.</text>
</comment>
<sequence>MRHDIVEHFKPEKHTIVLSPPPLYMDSRNDIDRRTFNLRASLLGLGRRHRHGDTNNDIPAPLRWAILGAGRIAHDFTSALVSSGCTVTAVAAMHNYNGEKHLSAQYRAESFATTFSIPNYYGTYEELAQDKNVDIVYVATTNQNHLNPTLLMLQSGKNVLVEKPTAVTYEEAKLMYDEAHKRGLFLMTNHWTRFFPLVKYLRTTFLELQSSPMDAVSAASETTPSFLSVRRWKSHLSHPRHYNLGKVLAMHGDFGFPTALDPSDRFLNRTLGGGVTLDVGCYLVELALLAAYDHHQSGNTDDAAIVGGKRRRKLSSNELQPDQVTATGHGMYNGLEFPVDVESSFSIRWGGKNYGIWNGECDVDANGGDMTATSLSSAKRRGCHLAPSSRQALSDDSDSAFDDEFTMLASFQASFRRPSTFEVEYVFENGRVVLRGPGNCPNEMTIYEHDQFGLLKRETTASFKLPTVDFSPFGRSNYPRAEGFIYVIDRIEECMAKKGIPGLSDDSSMRGSGCLELEENSIEEQLSTVEITERVLKEMNYFG</sequence>
<dbReference type="GO" id="GO:0000166">
    <property type="term" value="F:nucleotide binding"/>
    <property type="evidence" value="ECO:0007669"/>
    <property type="project" value="InterPro"/>
</dbReference>
<dbReference type="AlphaFoldDB" id="A0AAD8Y5P3"/>
<proteinExistence type="inferred from homology"/>
<dbReference type="GO" id="GO:0047837">
    <property type="term" value="F:D-xylose 1-dehydrogenase (NADP+) activity"/>
    <property type="evidence" value="ECO:0007669"/>
    <property type="project" value="UniProtKB-EC"/>
</dbReference>
<gene>
    <name evidence="7" type="ORF">QTG54_009134</name>
</gene>
<dbReference type="InterPro" id="IPR050984">
    <property type="entry name" value="Gfo/Idh/MocA_domain"/>
</dbReference>
<dbReference type="PANTHER" id="PTHR22604">
    <property type="entry name" value="OXIDOREDUCTASES"/>
    <property type="match status" value="1"/>
</dbReference>
<evidence type="ECO:0000256" key="1">
    <source>
        <dbReference type="ARBA" id="ARBA00010928"/>
    </source>
</evidence>
<dbReference type="Gene3D" id="3.40.50.720">
    <property type="entry name" value="NAD(P)-binding Rossmann-like Domain"/>
    <property type="match status" value="1"/>
</dbReference>
<reference evidence="7" key="1">
    <citation type="submission" date="2023-06" db="EMBL/GenBank/DDBJ databases">
        <title>Survivors Of The Sea: Transcriptome response of Skeletonema marinoi to long-term dormancy.</title>
        <authorList>
            <person name="Pinder M.I.M."/>
            <person name="Kourtchenko O."/>
            <person name="Robertson E.K."/>
            <person name="Larsson T."/>
            <person name="Maumus F."/>
            <person name="Osuna-Cruz C.M."/>
            <person name="Vancaester E."/>
            <person name="Stenow R."/>
            <person name="Vandepoele K."/>
            <person name="Ploug H."/>
            <person name="Bruchert V."/>
            <person name="Godhe A."/>
            <person name="Topel M."/>
        </authorList>
    </citation>
    <scope>NUCLEOTIDE SEQUENCE</scope>
    <source>
        <strain evidence="7">R05AC</strain>
    </source>
</reference>
<dbReference type="EC" id="1.1.1.179" evidence="3"/>
<evidence type="ECO:0000256" key="3">
    <source>
        <dbReference type="ARBA" id="ARBA00038984"/>
    </source>
</evidence>
<organism evidence="7 8">
    <name type="scientific">Skeletonema marinoi</name>
    <dbReference type="NCBI Taxonomy" id="267567"/>
    <lineage>
        <taxon>Eukaryota</taxon>
        <taxon>Sar</taxon>
        <taxon>Stramenopiles</taxon>
        <taxon>Ochrophyta</taxon>
        <taxon>Bacillariophyta</taxon>
        <taxon>Coscinodiscophyceae</taxon>
        <taxon>Thalassiosirophycidae</taxon>
        <taxon>Thalassiosirales</taxon>
        <taxon>Skeletonemataceae</taxon>
        <taxon>Skeletonema</taxon>
        <taxon>Skeletonema marinoi-dohrnii complex</taxon>
    </lineage>
</organism>
<keyword evidence="8" id="KW-1185">Reference proteome</keyword>
<comment type="catalytic activity">
    <reaction evidence="5">
        <text>D-xylose + NADP(+) = D-xylono-1,5-lactone + NADPH + H(+)</text>
        <dbReference type="Rhea" id="RHEA:22000"/>
        <dbReference type="ChEBI" id="CHEBI:15378"/>
        <dbReference type="ChEBI" id="CHEBI:15867"/>
        <dbReference type="ChEBI" id="CHEBI:53455"/>
        <dbReference type="ChEBI" id="CHEBI:57783"/>
        <dbReference type="ChEBI" id="CHEBI:58349"/>
        <dbReference type="EC" id="1.1.1.179"/>
    </reaction>
</comment>
<dbReference type="EMBL" id="JATAAI010000016">
    <property type="protein sequence ID" value="KAK1740184.1"/>
    <property type="molecule type" value="Genomic_DNA"/>
</dbReference>
<accession>A0AAD8Y5P3</accession>
<comment type="caution">
    <text evidence="7">The sequence shown here is derived from an EMBL/GenBank/DDBJ whole genome shotgun (WGS) entry which is preliminary data.</text>
</comment>
<dbReference type="SUPFAM" id="SSF51735">
    <property type="entry name" value="NAD(P)-binding Rossmann-fold domains"/>
    <property type="match status" value="1"/>
</dbReference>
<evidence type="ECO:0000313" key="8">
    <source>
        <dbReference type="Proteomes" id="UP001224775"/>
    </source>
</evidence>
<evidence type="ECO:0000259" key="6">
    <source>
        <dbReference type="Pfam" id="PF01408"/>
    </source>
</evidence>
<evidence type="ECO:0000256" key="4">
    <source>
        <dbReference type="ARBA" id="ARBA00042988"/>
    </source>
</evidence>
<dbReference type="PANTHER" id="PTHR22604:SF105">
    <property type="entry name" value="TRANS-1,2-DIHYDROBENZENE-1,2-DIOL DEHYDROGENASE"/>
    <property type="match status" value="1"/>
</dbReference>
<dbReference type="SUPFAM" id="SSF55347">
    <property type="entry name" value="Glyceraldehyde-3-phosphate dehydrogenase-like, C-terminal domain"/>
    <property type="match status" value="1"/>
</dbReference>
<evidence type="ECO:0000313" key="7">
    <source>
        <dbReference type="EMBL" id="KAK1740184.1"/>
    </source>
</evidence>
<dbReference type="Proteomes" id="UP001224775">
    <property type="component" value="Unassembled WGS sequence"/>
</dbReference>
<feature type="domain" description="Gfo/Idh/MocA-like oxidoreductase N-terminal" evidence="6">
    <location>
        <begin position="62"/>
        <end position="190"/>
    </location>
</feature>
<dbReference type="InterPro" id="IPR000683">
    <property type="entry name" value="Gfo/Idh/MocA-like_OxRdtase_N"/>
</dbReference>
<dbReference type="InterPro" id="IPR036291">
    <property type="entry name" value="NAD(P)-bd_dom_sf"/>
</dbReference>
<evidence type="ECO:0000256" key="2">
    <source>
        <dbReference type="ARBA" id="ARBA00023002"/>
    </source>
</evidence>
<evidence type="ECO:0000256" key="5">
    <source>
        <dbReference type="ARBA" id="ARBA00049233"/>
    </source>
</evidence>
<dbReference type="Gene3D" id="3.30.360.10">
    <property type="entry name" value="Dihydrodipicolinate Reductase, domain 2"/>
    <property type="match status" value="1"/>
</dbReference>
<name>A0AAD8Y5P3_9STRA</name>
<protein>
    <recommendedName>
        <fullName evidence="3">D-xylose 1-dehydrogenase (NADP(+), D-xylono-1,5-lactone-forming)</fullName>
        <ecNumber evidence="3">1.1.1.179</ecNumber>
    </recommendedName>
    <alternativeName>
        <fullName evidence="4">D-xylose-NADP dehydrogenase</fullName>
    </alternativeName>
</protein>
<dbReference type="Pfam" id="PF01408">
    <property type="entry name" value="GFO_IDH_MocA"/>
    <property type="match status" value="1"/>
</dbReference>
<keyword evidence="2 7" id="KW-0560">Oxidoreductase</keyword>